<evidence type="ECO:0000313" key="1">
    <source>
        <dbReference type="EMBL" id="MFC7704848.1"/>
    </source>
</evidence>
<protein>
    <recommendedName>
        <fullName evidence="3">IS481 family transposase</fullName>
    </recommendedName>
</protein>
<proteinExistence type="predicted"/>
<evidence type="ECO:0000313" key="2">
    <source>
        <dbReference type="Proteomes" id="UP001596516"/>
    </source>
</evidence>
<gene>
    <name evidence="1" type="ORF">ACFQXB_11640</name>
</gene>
<evidence type="ECO:0008006" key="3">
    <source>
        <dbReference type="Google" id="ProtNLM"/>
    </source>
</evidence>
<dbReference type="EMBL" id="JBHTFQ010000006">
    <property type="protein sequence ID" value="MFC7704848.1"/>
    <property type="molecule type" value="Genomic_DNA"/>
</dbReference>
<reference evidence="2" key="1">
    <citation type="journal article" date="2019" name="Int. J. Syst. Evol. Microbiol.">
        <title>The Global Catalogue of Microorganisms (GCM) 10K type strain sequencing project: providing services to taxonomists for standard genome sequencing and annotation.</title>
        <authorList>
            <consortium name="The Broad Institute Genomics Platform"/>
            <consortium name="The Broad Institute Genome Sequencing Center for Infectious Disease"/>
            <person name="Wu L."/>
            <person name="Ma J."/>
        </authorList>
    </citation>
    <scope>NUCLEOTIDE SEQUENCE [LARGE SCALE GENOMIC DNA]</scope>
    <source>
        <strain evidence="2">CGMCC 1.12750</strain>
    </source>
</reference>
<sequence>MASPKTIALKERLAGNHAATLGRITKERGLGPVPRTSSRWMARRTKGLPYSRMQLIGTIPAQNGRPSILLLSHPTRKTSAAKQATPQLLATFFPSLPPGLAQHMLGY</sequence>
<dbReference type="Proteomes" id="UP001596516">
    <property type="component" value="Unassembled WGS sequence"/>
</dbReference>
<keyword evidence="2" id="KW-1185">Reference proteome</keyword>
<name>A0ABW2UKV9_9RHOB</name>
<accession>A0ABW2UKV9</accession>
<organism evidence="1 2">
    <name type="scientific">Plastorhodobacter daqingensis</name>
    <dbReference type="NCBI Taxonomy" id="1387281"/>
    <lineage>
        <taxon>Bacteria</taxon>
        <taxon>Pseudomonadati</taxon>
        <taxon>Pseudomonadota</taxon>
        <taxon>Alphaproteobacteria</taxon>
        <taxon>Rhodobacterales</taxon>
        <taxon>Paracoccaceae</taxon>
        <taxon>Plastorhodobacter</taxon>
    </lineage>
</organism>
<comment type="caution">
    <text evidence="1">The sequence shown here is derived from an EMBL/GenBank/DDBJ whole genome shotgun (WGS) entry which is preliminary data.</text>
</comment>
<dbReference type="RefSeq" id="WP_377403680.1">
    <property type="nucleotide sequence ID" value="NZ_JBHTFQ010000006.1"/>
</dbReference>